<dbReference type="GO" id="GO:0071111">
    <property type="term" value="F:cyclic-guanylate-specific phosphodiesterase activity"/>
    <property type="evidence" value="ECO:0007669"/>
    <property type="project" value="UniProtKB-EC"/>
</dbReference>
<proteinExistence type="predicted"/>
<dbReference type="CDD" id="cd01949">
    <property type="entry name" value="GGDEF"/>
    <property type="match status" value="1"/>
</dbReference>
<dbReference type="InterPro" id="IPR035965">
    <property type="entry name" value="PAS-like_dom_sf"/>
</dbReference>
<dbReference type="Pfam" id="PF00072">
    <property type="entry name" value="Response_reg"/>
    <property type="match status" value="1"/>
</dbReference>
<dbReference type="EC" id="3.1.4.52" evidence="6"/>
<dbReference type="Gene3D" id="3.20.20.450">
    <property type="entry name" value="EAL domain"/>
    <property type="match status" value="1"/>
</dbReference>
<evidence type="ECO:0000259" key="4">
    <source>
        <dbReference type="PROSITE" id="PS50883"/>
    </source>
</evidence>
<dbReference type="NCBIfam" id="TIGR00254">
    <property type="entry name" value="GGDEF"/>
    <property type="match status" value="1"/>
</dbReference>
<accession>A0A080LU25</accession>
<dbReference type="SUPFAM" id="SSF52172">
    <property type="entry name" value="CheY-like"/>
    <property type="match status" value="1"/>
</dbReference>
<dbReference type="CDD" id="cd01948">
    <property type="entry name" value="EAL"/>
    <property type="match status" value="1"/>
</dbReference>
<dbReference type="SMART" id="SM00091">
    <property type="entry name" value="PAS"/>
    <property type="match status" value="1"/>
</dbReference>
<dbReference type="Pfam" id="PF00990">
    <property type="entry name" value="GGDEF"/>
    <property type="match status" value="1"/>
</dbReference>
<dbReference type="FunFam" id="3.30.70.270:FF:000001">
    <property type="entry name" value="Diguanylate cyclase domain protein"/>
    <property type="match status" value="1"/>
</dbReference>
<dbReference type="InterPro" id="IPR013767">
    <property type="entry name" value="PAS_fold"/>
</dbReference>
<dbReference type="InterPro" id="IPR035919">
    <property type="entry name" value="EAL_sf"/>
</dbReference>
<dbReference type="InterPro" id="IPR000160">
    <property type="entry name" value="GGDEF_dom"/>
</dbReference>
<dbReference type="PROSITE" id="PS50112">
    <property type="entry name" value="PAS"/>
    <property type="match status" value="1"/>
</dbReference>
<dbReference type="GO" id="GO:0000160">
    <property type="term" value="P:phosphorelay signal transduction system"/>
    <property type="evidence" value="ECO:0007669"/>
    <property type="project" value="InterPro"/>
</dbReference>
<feature type="modified residue" description="4-aspartylphosphate" evidence="1">
    <location>
        <position position="71"/>
    </location>
</feature>
<dbReference type="InterPro" id="IPR029787">
    <property type="entry name" value="Nucleotide_cyclase"/>
</dbReference>
<dbReference type="SMART" id="SM00267">
    <property type="entry name" value="GGDEF"/>
    <property type="match status" value="1"/>
</dbReference>
<dbReference type="InterPro" id="IPR052155">
    <property type="entry name" value="Biofilm_reg_signaling"/>
</dbReference>
<feature type="domain" description="PAS" evidence="3">
    <location>
        <begin position="155"/>
        <end position="212"/>
    </location>
</feature>
<organism evidence="6 7">
    <name type="scientific">Candidatus Accumulibacter phosphatis</name>
    <dbReference type="NCBI Taxonomy" id="327160"/>
    <lineage>
        <taxon>Bacteria</taxon>
        <taxon>Pseudomonadati</taxon>
        <taxon>Pseudomonadota</taxon>
        <taxon>Betaproteobacteria</taxon>
        <taxon>Candidatus Accumulibacter</taxon>
    </lineage>
</organism>
<evidence type="ECO:0000313" key="6">
    <source>
        <dbReference type="EMBL" id="KFB71115.1"/>
    </source>
</evidence>
<dbReference type="InterPro" id="IPR043128">
    <property type="entry name" value="Rev_trsase/Diguanyl_cyclase"/>
</dbReference>
<dbReference type="NCBIfam" id="TIGR00229">
    <property type="entry name" value="sensory_box"/>
    <property type="match status" value="1"/>
</dbReference>
<dbReference type="InterPro" id="IPR001789">
    <property type="entry name" value="Sig_transdc_resp-reg_receiver"/>
</dbReference>
<feature type="domain" description="Response regulatory" evidence="2">
    <location>
        <begin position="22"/>
        <end position="136"/>
    </location>
</feature>
<feature type="domain" description="EAL" evidence="4">
    <location>
        <begin position="467"/>
        <end position="723"/>
    </location>
</feature>
<dbReference type="PROSITE" id="PS50110">
    <property type="entry name" value="RESPONSE_REGULATORY"/>
    <property type="match status" value="1"/>
</dbReference>
<dbReference type="SUPFAM" id="SSF141868">
    <property type="entry name" value="EAL domain-like"/>
    <property type="match status" value="1"/>
</dbReference>
<dbReference type="PANTHER" id="PTHR44757:SF2">
    <property type="entry name" value="BIOFILM ARCHITECTURE MAINTENANCE PROTEIN MBAA"/>
    <property type="match status" value="1"/>
</dbReference>
<dbReference type="SUPFAM" id="SSF55785">
    <property type="entry name" value="PYP-like sensor domain (PAS domain)"/>
    <property type="match status" value="1"/>
</dbReference>
<dbReference type="Proteomes" id="UP000020077">
    <property type="component" value="Unassembled WGS sequence"/>
</dbReference>
<evidence type="ECO:0000313" key="7">
    <source>
        <dbReference type="Proteomes" id="UP000020077"/>
    </source>
</evidence>
<dbReference type="Gene3D" id="3.30.70.270">
    <property type="match status" value="1"/>
</dbReference>
<evidence type="ECO:0000259" key="3">
    <source>
        <dbReference type="PROSITE" id="PS50112"/>
    </source>
</evidence>
<keyword evidence="1" id="KW-0597">Phosphoprotein</keyword>
<evidence type="ECO:0000259" key="5">
    <source>
        <dbReference type="PROSITE" id="PS50887"/>
    </source>
</evidence>
<gene>
    <name evidence="6" type="primary">gmr_15</name>
    <name evidence="6" type="ORF">AW09_003773</name>
</gene>
<dbReference type="CDD" id="cd00130">
    <property type="entry name" value="PAS"/>
    <property type="match status" value="1"/>
</dbReference>
<dbReference type="Pfam" id="PF00563">
    <property type="entry name" value="EAL"/>
    <property type="match status" value="1"/>
</dbReference>
<name>A0A080LU25_9PROT</name>
<dbReference type="EMBL" id="JDVG02000595">
    <property type="protein sequence ID" value="KFB71115.1"/>
    <property type="molecule type" value="Genomic_DNA"/>
</dbReference>
<dbReference type="SMART" id="SM00052">
    <property type="entry name" value="EAL"/>
    <property type="match status" value="1"/>
</dbReference>
<dbReference type="InterPro" id="IPR001633">
    <property type="entry name" value="EAL_dom"/>
</dbReference>
<dbReference type="SUPFAM" id="SSF55073">
    <property type="entry name" value="Nucleotide cyclase"/>
    <property type="match status" value="1"/>
</dbReference>
<evidence type="ECO:0000256" key="1">
    <source>
        <dbReference type="PROSITE-ProRule" id="PRU00169"/>
    </source>
</evidence>
<dbReference type="SMART" id="SM00448">
    <property type="entry name" value="REC"/>
    <property type="match status" value="1"/>
</dbReference>
<keyword evidence="6" id="KW-0378">Hydrolase</keyword>
<dbReference type="PANTHER" id="PTHR44757">
    <property type="entry name" value="DIGUANYLATE CYCLASE DGCP"/>
    <property type="match status" value="1"/>
</dbReference>
<dbReference type="PROSITE" id="PS50887">
    <property type="entry name" value="GGDEF"/>
    <property type="match status" value="1"/>
</dbReference>
<dbReference type="AlphaFoldDB" id="A0A080LU25"/>
<comment type="caution">
    <text evidence="6">The sequence shown here is derived from an EMBL/GenBank/DDBJ whole genome shotgun (WGS) entry which is preliminary data.</text>
</comment>
<dbReference type="InterPro" id="IPR011006">
    <property type="entry name" value="CheY-like_superfamily"/>
</dbReference>
<sequence>MKAIANFDFSPQSPDIQETPCNILIVDDEERIREAYRHLLAGEGRIIEECGSGNEALRRLDHRDIDVLILDLMLPDINGLEIMEWMLHQHVPTAVVVFSGDESIDSAIRALRHGAFEFIRKHGDPQELIDTVDRVLRRRRVEREHALMTVRLEQSERLHRFLVEQSPDIIYTLDKDGAFIFVNGRVQALLGYTREELLGKHYSMIVYPDDLEHARFAFNERRIGDRASTNVEIRLQTKNQGVRHFENRTIVAILSAQGIYATNEEPASRYFMGTSGVARDITDRKKAEETIAFQAFHDLLTGLPNRILFKDRLGVALKQAKRKNKRVGVMFIDIDRFKLVNDTYGHHEGDELLKCFAQRSRSCLRSGDTLARQGGDEFTVLLPDLGDGEDASVIAAKMLAELRQPFKIAGVDFFTTVSIGIALYPDNGKTPEMLLRNADIAMYQIKGRGKNGYLHYAPEMHSGQSMRLTLEGDLRQALESGDQFELYYQPQISFSQRRTIGMEALIRWHHPRHGLMMPDTFIPLAEDTGMIVALGEWVVDRALCQLASWRSRGFTSLQLAINLSPKELERGDLPERILQRLDAYAIPAAALDIEITENLLMNDAEKNISMVKQLRNCGLRVSIDDFGTRYSSLNYLRRFPIHSIKIDQSFVRDLNPDKHSSTSIIHAIACIARSFDLRILAEGVETEAQRQMLSGLACDEMQGFLFSRPLAAEAFEGFLTGGGFPALDREQIL</sequence>
<reference evidence="6 7" key="1">
    <citation type="submission" date="2014-02" db="EMBL/GenBank/DDBJ databases">
        <title>Expanding our view of genomic diversity in Candidatus Accumulibacter clades.</title>
        <authorList>
            <person name="Skennerton C.T."/>
            <person name="Barr J.J."/>
            <person name="Slater F.R."/>
            <person name="Bond P.L."/>
            <person name="Tyson G.W."/>
        </authorList>
    </citation>
    <scope>NUCLEOTIDE SEQUENCE [LARGE SCALE GENOMIC DNA]</scope>
    <source>
        <strain evidence="7">BA-91</strain>
    </source>
</reference>
<dbReference type="PROSITE" id="PS50883">
    <property type="entry name" value="EAL"/>
    <property type="match status" value="1"/>
</dbReference>
<dbReference type="GO" id="GO:0006355">
    <property type="term" value="P:regulation of DNA-templated transcription"/>
    <property type="evidence" value="ECO:0007669"/>
    <property type="project" value="InterPro"/>
</dbReference>
<dbReference type="InterPro" id="IPR000014">
    <property type="entry name" value="PAS"/>
</dbReference>
<dbReference type="Pfam" id="PF00989">
    <property type="entry name" value="PAS"/>
    <property type="match status" value="1"/>
</dbReference>
<dbReference type="Gene3D" id="3.30.450.20">
    <property type="entry name" value="PAS domain"/>
    <property type="match status" value="1"/>
</dbReference>
<evidence type="ECO:0000259" key="2">
    <source>
        <dbReference type="PROSITE" id="PS50110"/>
    </source>
</evidence>
<protein>
    <submittedName>
        <fullName evidence="6">Cyclic di-GMP phosphodiesterase Gmr</fullName>
        <ecNumber evidence="6">3.1.4.52</ecNumber>
    </submittedName>
</protein>
<feature type="domain" description="GGDEF" evidence="5">
    <location>
        <begin position="325"/>
        <end position="458"/>
    </location>
</feature>
<dbReference type="Gene3D" id="3.40.50.2300">
    <property type="match status" value="1"/>
</dbReference>